<evidence type="ECO:0000256" key="1">
    <source>
        <dbReference type="ARBA" id="ARBA00004141"/>
    </source>
</evidence>
<evidence type="ECO:0000313" key="11">
    <source>
        <dbReference type="RefSeq" id="XP_017784558.1"/>
    </source>
</evidence>
<reference evidence="11" key="1">
    <citation type="submission" date="2025-08" db="UniProtKB">
        <authorList>
            <consortium name="RefSeq"/>
        </authorList>
    </citation>
    <scope>IDENTIFICATION</scope>
    <source>
        <tissue evidence="11">Whole Larva</tissue>
    </source>
</reference>
<comment type="similarity">
    <text evidence="2">Belongs to the sodium:neurotransmitter symporter (SNF) (TC 2.A.22) family.</text>
</comment>
<keyword evidence="7 9" id="KW-0472">Membrane</keyword>
<dbReference type="GeneID" id="108568137"/>
<proteinExistence type="inferred from homology"/>
<feature type="compositionally biased region" description="Pro residues" evidence="8">
    <location>
        <begin position="1099"/>
        <end position="1110"/>
    </location>
</feature>
<dbReference type="InterPro" id="IPR000175">
    <property type="entry name" value="Na/ntran_symport"/>
</dbReference>
<dbReference type="SUPFAM" id="SSF161070">
    <property type="entry name" value="SNF-like"/>
    <property type="match status" value="1"/>
</dbReference>
<comment type="subcellular location">
    <subcellularLocation>
        <location evidence="1">Membrane</location>
        <topology evidence="1">Multi-pass membrane protein</topology>
    </subcellularLocation>
</comment>
<dbReference type="RefSeq" id="XP_017784558.1">
    <property type="nucleotide sequence ID" value="XM_017929069.1"/>
</dbReference>
<evidence type="ECO:0000256" key="9">
    <source>
        <dbReference type="SAM" id="Phobius"/>
    </source>
</evidence>
<dbReference type="Pfam" id="PF00209">
    <property type="entry name" value="SNF"/>
    <property type="match status" value="1"/>
</dbReference>
<feature type="transmembrane region" description="Helical" evidence="9">
    <location>
        <begin position="963"/>
        <end position="991"/>
    </location>
</feature>
<gene>
    <name evidence="11" type="primary">LOC108568137</name>
</gene>
<feature type="compositionally biased region" description="Low complexity" evidence="8">
    <location>
        <begin position="1141"/>
        <end position="1157"/>
    </location>
</feature>
<feature type="region of interest" description="Disordered" evidence="8">
    <location>
        <begin position="308"/>
        <end position="328"/>
    </location>
</feature>
<feature type="compositionally biased region" description="Basic and acidic residues" evidence="8">
    <location>
        <begin position="366"/>
        <end position="377"/>
    </location>
</feature>
<dbReference type="PANTHER" id="PTHR11616">
    <property type="entry name" value="SODIUM/CHLORIDE DEPENDENT TRANSPORTER"/>
    <property type="match status" value="1"/>
</dbReference>
<feature type="transmembrane region" description="Helical" evidence="9">
    <location>
        <begin position="651"/>
        <end position="670"/>
    </location>
</feature>
<name>A0ABM1NCK8_NICVS</name>
<feature type="transmembrane region" description="Helical" evidence="9">
    <location>
        <begin position="490"/>
        <end position="512"/>
    </location>
</feature>
<evidence type="ECO:0000256" key="7">
    <source>
        <dbReference type="ARBA" id="ARBA00023136"/>
    </source>
</evidence>
<evidence type="ECO:0000256" key="8">
    <source>
        <dbReference type="SAM" id="MobiDB-lite"/>
    </source>
</evidence>
<feature type="transmembrane region" description="Helical" evidence="9">
    <location>
        <begin position="732"/>
        <end position="757"/>
    </location>
</feature>
<feature type="compositionally biased region" description="Low complexity" evidence="8">
    <location>
        <begin position="345"/>
        <end position="365"/>
    </location>
</feature>
<dbReference type="PANTHER" id="PTHR11616:SF323">
    <property type="entry name" value="SODIUM-DEPENDENT TRANSPORTER BEDRAGGLED"/>
    <property type="match status" value="1"/>
</dbReference>
<feature type="transmembrane region" description="Helical" evidence="9">
    <location>
        <begin position="697"/>
        <end position="720"/>
    </location>
</feature>
<keyword evidence="10" id="KW-1185">Reference proteome</keyword>
<keyword evidence="3" id="KW-0813">Transport</keyword>
<dbReference type="PRINTS" id="PR00176">
    <property type="entry name" value="NANEUSMPORT"/>
</dbReference>
<feature type="region of interest" description="Disordered" evidence="8">
    <location>
        <begin position="1091"/>
        <end position="1113"/>
    </location>
</feature>
<feature type="transmembrane region" description="Helical" evidence="9">
    <location>
        <begin position="849"/>
        <end position="877"/>
    </location>
</feature>
<feature type="region of interest" description="Disordered" evidence="8">
    <location>
        <begin position="1135"/>
        <end position="1164"/>
    </location>
</feature>
<evidence type="ECO:0000256" key="5">
    <source>
        <dbReference type="ARBA" id="ARBA00022847"/>
    </source>
</evidence>
<keyword evidence="5" id="KW-0769">Symport</keyword>
<feature type="compositionally biased region" description="Low complexity" evidence="8">
    <location>
        <begin position="393"/>
        <end position="430"/>
    </location>
</feature>
<dbReference type="Proteomes" id="UP000695000">
    <property type="component" value="Unplaced"/>
</dbReference>
<evidence type="ECO:0000256" key="6">
    <source>
        <dbReference type="ARBA" id="ARBA00022989"/>
    </source>
</evidence>
<feature type="transmembrane region" description="Helical" evidence="9">
    <location>
        <begin position="626"/>
        <end position="644"/>
    </location>
</feature>
<organism evidence="10 11">
    <name type="scientific">Nicrophorus vespilloides</name>
    <name type="common">Boreal carrion beetle</name>
    <dbReference type="NCBI Taxonomy" id="110193"/>
    <lineage>
        <taxon>Eukaryota</taxon>
        <taxon>Metazoa</taxon>
        <taxon>Ecdysozoa</taxon>
        <taxon>Arthropoda</taxon>
        <taxon>Hexapoda</taxon>
        <taxon>Insecta</taxon>
        <taxon>Pterygota</taxon>
        <taxon>Neoptera</taxon>
        <taxon>Endopterygota</taxon>
        <taxon>Coleoptera</taxon>
        <taxon>Polyphaga</taxon>
        <taxon>Staphyliniformia</taxon>
        <taxon>Silphidae</taxon>
        <taxon>Nicrophorinae</taxon>
        <taxon>Nicrophorus</taxon>
    </lineage>
</organism>
<dbReference type="InterPro" id="IPR037272">
    <property type="entry name" value="SNS_sf"/>
</dbReference>
<feature type="compositionally biased region" description="Polar residues" evidence="8">
    <location>
        <begin position="311"/>
        <end position="328"/>
    </location>
</feature>
<protein>
    <submittedName>
        <fullName evidence="11">Uncharacterized protein LOC108568137 isoform X1</fullName>
    </submittedName>
</protein>
<evidence type="ECO:0000256" key="3">
    <source>
        <dbReference type="ARBA" id="ARBA00022448"/>
    </source>
</evidence>
<keyword evidence="6 9" id="KW-1133">Transmembrane helix</keyword>
<feature type="transmembrane region" description="Helical" evidence="9">
    <location>
        <begin position="889"/>
        <end position="916"/>
    </location>
</feature>
<feature type="transmembrane region" description="Helical" evidence="9">
    <location>
        <begin position="1011"/>
        <end position="1036"/>
    </location>
</feature>
<dbReference type="PROSITE" id="PS50267">
    <property type="entry name" value="NA_NEUROTRAN_SYMP_3"/>
    <property type="match status" value="1"/>
</dbReference>
<evidence type="ECO:0000313" key="10">
    <source>
        <dbReference type="Proteomes" id="UP000695000"/>
    </source>
</evidence>
<keyword evidence="4 9" id="KW-0812">Transmembrane</keyword>
<evidence type="ECO:0000256" key="4">
    <source>
        <dbReference type="ARBA" id="ARBA00022692"/>
    </source>
</evidence>
<feature type="transmembrane region" description="Helical" evidence="9">
    <location>
        <begin position="922"/>
        <end position="942"/>
    </location>
</feature>
<feature type="transmembrane region" description="Helical" evidence="9">
    <location>
        <begin position="533"/>
        <end position="559"/>
    </location>
</feature>
<accession>A0ABM1NCK8</accession>
<feature type="region of interest" description="Disordered" evidence="8">
    <location>
        <begin position="342"/>
        <end position="454"/>
    </location>
</feature>
<evidence type="ECO:0000256" key="2">
    <source>
        <dbReference type="ARBA" id="ARBA00006459"/>
    </source>
</evidence>
<sequence length="1268" mass="140148">MDAIAHLFKGKMASPEDVGAEGIDLICWNGEGSLQRCDSTDNVEALNVLLKLDEVLNECLKESGDDSDCESRFNNNSGFSDDFVTKNNDGYRLSRQISLEELEGRNESLSVEECLNDLDEYLKTFDDSFGSNTSLMEFDLHGRSLSLGNNSFSTPHLPLIGNDLGRGALQKTPLSYCNLGYISNELNKTESDTRRPLSSCGSRAVGLTRNHACRATIGAIKFSGGEERAPVLHPSGCVDNPSSNDRTSAADGDEAIDWSWLNEVENAERVVVESPPAVVVVEEGMATGVEDTKRPTWLRRSMRRLQPFAIPSNSSSDPPTEDAPQTSAMDNLEPEDVHFLNVTTSGSSRPISAPSRISSGQVTRSRSTDRTSRDPTGRARSSSASSRSRRPRSLSSSVSSIPSSVDTTPSYTPTPTSNYNNNQDETNNNNPRRSCERVQRTSSNEMPEVESPLGQWPHSLSSTLAYVGCTLGIFNISRFATLSIHFGANFIFQFLIVSLFIGLPLFTLQLCLGQQLGSGVIDMWKISPMFQGVGVSLLFFNILSGVYSIIGVSWMFVYFRDSFITKFERYRWAEPVNFYRNANSHLLLNGTYKLSETVPDYLSGIVLQRHYLASGNPTGTIKFQPAFNLAVVWMIVFVSLSKGLRSYGKVIYVFTLLPIFGMFVLAAKLLGMMPPDLMNIIFPETSWNEFFVNSKSWMAACQEVFLTWGLLGAAVMQIASHNKNKHLLQRDSSLIAVITITILLLVAFLANTCVQILKANGYTYHPDSFEGINTYTFLRHAKDPLPPNLAATPVKYMVHNSFIVGDRVTRPGVDPSAESGYQVLRFATELIPATFAILGAEKISPFWTVLFYFILILFGIAQQLAIWHCVITGIMAIKAKVLKSWETTITFFSCACGFVLGLPMTTEFGIYVVYFLDLTVGGVWWLILIILLQILAVFMVRGRPYSGDTIVTAIFNSNTASCLMGWAPALLSFTWNVILPVILMVWCITFFKNGNFRELFVWHHGLVLEYWPLWARQIGSLLQLLPILAVPFIAVIQSYRYLNNGPNDILEDYEQDHYRIQLLYRPPLGEHMDDIAIQEAAAASLNNNGNSNLGTIPAEDPPPKYTPPPSYTTATGARIAKLLRQSIRRSVRRIANALGESSGSRTRPTTSSQVESQQPPPPDYNDVLVEMNQNQRDVAITVPDACPSTLQRELATIATSSTGLTAADVACILRSSFRRSTVRRPLTNDQTLSSLSAENLVDSAAPIGETSLVLNLGDNKDNNVSTVI</sequence>